<reference evidence="1" key="1">
    <citation type="journal article" date="2023" name="Science">
        <title>Genome structures resolve the early diversification of teleost fishes.</title>
        <authorList>
            <person name="Parey E."/>
            <person name="Louis A."/>
            <person name="Montfort J."/>
            <person name="Bouchez O."/>
            <person name="Roques C."/>
            <person name="Iampietro C."/>
            <person name="Lluch J."/>
            <person name="Castinel A."/>
            <person name="Donnadieu C."/>
            <person name="Desvignes T."/>
            <person name="Floi Bucao C."/>
            <person name="Jouanno E."/>
            <person name="Wen M."/>
            <person name="Mejri S."/>
            <person name="Dirks R."/>
            <person name="Jansen H."/>
            <person name="Henkel C."/>
            <person name="Chen W.J."/>
            <person name="Zahm M."/>
            <person name="Cabau C."/>
            <person name="Klopp C."/>
            <person name="Thompson A.W."/>
            <person name="Robinson-Rechavi M."/>
            <person name="Braasch I."/>
            <person name="Lecointre G."/>
            <person name="Bobe J."/>
            <person name="Postlethwait J.H."/>
            <person name="Berthelot C."/>
            <person name="Roest Crollius H."/>
            <person name="Guiguen Y."/>
        </authorList>
    </citation>
    <scope>NUCLEOTIDE SEQUENCE</scope>
    <source>
        <strain evidence="1">NC1722</strain>
    </source>
</reference>
<name>A0AAD7W590_9TELE</name>
<keyword evidence="2" id="KW-1185">Reference proteome</keyword>
<dbReference type="AlphaFoldDB" id="A0AAD7W590"/>
<gene>
    <name evidence="1" type="ORF">AAFF_G00213070</name>
</gene>
<evidence type="ECO:0000313" key="2">
    <source>
        <dbReference type="Proteomes" id="UP001221898"/>
    </source>
</evidence>
<proteinExistence type="predicted"/>
<dbReference type="EMBL" id="JAINUG010000282">
    <property type="protein sequence ID" value="KAJ8383938.1"/>
    <property type="molecule type" value="Genomic_DNA"/>
</dbReference>
<accession>A0AAD7W590</accession>
<organism evidence="1 2">
    <name type="scientific">Aldrovandia affinis</name>
    <dbReference type="NCBI Taxonomy" id="143900"/>
    <lineage>
        <taxon>Eukaryota</taxon>
        <taxon>Metazoa</taxon>
        <taxon>Chordata</taxon>
        <taxon>Craniata</taxon>
        <taxon>Vertebrata</taxon>
        <taxon>Euteleostomi</taxon>
        <taxon>Actinopterygii</taxon>
        <taxon>Neopterygii</taxon>
        <taxon>Teleostei</taxon>
        <taxon>Notacanthiformes</taxon>
        <taxon>Halosauridae</taxon>
        <taxon>Aldrovandia</taxon>
    </lineage>
</organism>
<dbReference type="Proteomes" id="UP001221898">
    <property type="component" value="Unassembled WGS sequence"/>
</dbReference>
<comment type="caution">
    <text evidence="1">The sequence shown here is derived from an EMBL/GenBank/DDBJ whole genome shotgun (WGS) entry which is preliminary data.</text>
</comment>
<protein>
    <submittedName>
        <fullName evidence="1">Uncharacterized protein</fullName>
    </submittedName>
</protein>
<evidence type="ECO:0000313" key="1">
    <source>
        <dbReference type="EMBL" id="KAJ8383938.1"/>
    </source>
</evidence>
<sequence length="144" mass="15772">MGNACPSPSPSPGPPTLGLYTRRDDVGAAVEVSELISEVCGLQSPPLCQVSASAGRSSFPSCPRPFCVRSARPFQPGDQLARAGGHANWLRSVYPKSEMKDHYRGFLPLFSLRIDELRVDARQQQMAGFRVQTVTRGTKIQIWL</sequence>